<dbReference type="InterPro" id="IPR001138">
    <property type="entry name" value="Zn2Cys6_DnaBD"/>
</dbReference>
<dbReference type="SUPFAM" id="SSF57701">
    <property type="entry name" value="Zn2/Cys6 DNA-binding domain"/>
    <property type="match status" value="1"/>
</dbReference>
<evidence type="ECO:0000259" key="5">
    <source>
        <dbReference type="PROSITE" id="PS50048"/>
    </source>
</evidence>
<evidence type="ECO:0000256" key="3">
    <source>
        <dbReference type="ARBA" id="ARBA00023163"/>
    </source>
</evidence>
<evidence type="ECO:0000313" key="6">
    <source>
        <dbReference type="EMBL" id="WZH47147.1"/>
    </source>
</evidence>
<dbReference type="Gene3D" id="4.10.240.10">
    <property type="entry name" value="Zn(2)-C6 fungal-type DNA-binding domain"/>
    <property type="match status" value="1"/>
</dbReference>
<dbReference type="SMART" id="SM00066">
    <property type="entry name" value="GAL4"/>
    <property type="match status" value="1"/>
</dbReference>
<evidence type="ECO:0000256" key="4">
    <source>
        <dbReference type="ARBA" id="ARBA00023242"/>
    </source>
</evidence>
<keyword evidence="3" id="KW-0804">Transcription</keyword>
<feature type="domain" description="Zn(2)-C6 fungal-type" evidence="5">
    <location>
        <begin position="9"/>
        <end position="39"/>
    </location>
</feature>
<dbReference type="PANTHER" id="PTHR31069">
    <property type="entry name" value="OLEATE-ACTIVATED TRANSCRIPTION FACTOR 1-RELATED"/>
    <property type="match status" value="1"/>
</dbReference>
<organism evidence="6 7">
    <name type="scientific">Fusarium acuminatum</name>
    <dbReference type="NCBI Taxonomy" id="5515"/>
    <lineage>
        <taxon>Eukaryota</taxon>
        <taxon>Fungi</taxon>
        <taxon>Dikarya</taxon>
        <taxon>Ascomycota</taxon>
        <taxon>Pezizomycotina</taxon>
        <taxon>Sordariomycetes</taxon>
        <taxon>Hypocreomycetidae</taxon>
        <taxon>Hypocreales</taxon>
        <taxon>Nectriaceae</taxon>
        <taxon>Fusarium</taxon>
        <taxon>Fusarium tricinctum species complex</taxon>
    </lineage>
</organism>
<keyword evidence="7" id="KW-1185">Reference proteome</keyword>
<dbReference type="Proteomes" id="UP001489902">
    <property type="component" value="Chromosome 5"/>
</dbReference>
<accession>A0ABZ2X4K4</accession>
<keyword evidence="2" id="KW-0238">DNA-binding</keyword>
<dbReference type="CDD" id="cd00067">
    <property type="entry name" value="GAL4"/>
    <property type="match status" value="1"/>
</dbReference>
<reference evidence="6 7" key="1">
    <citation type="submission" date="2024-04" db="EMBL/GenBank/DDBJ databases">
        <title>Complete genome sequence of Fusarium acuminatum.</title>
        <authorList>
            <person name="Lan B."/>
        </authorList>
    </citation>
    <scope>NUCLEOTIDE SEQUENCE [LARGE SCALE GENOMIC DNA]</scope>
    <source>
        <strain evidence="6">1A</strain>
    </source>
</reference>
<dbReference type="PROSITE" id="PS50048">
    <property type="entry name" value="ZN2_CY6_FUNGAL_2"/>
    <property type="match status" value="1"/>
</dbReference>
<keyword evidence="4" id="KW-0539">Nucleus</keyword>
<proteinExistence type="predicted"/>
<dbReference type="InterPro" id="IPR050675">
    <property type="entry name" value="OAF3"/>
</dbReference>
<name>A0ABZ2X4K4_9HYPO</name>
<keyword evidence="1" id="KW-0805">Transcription regulation</keyword>
<dbReference type="InterPro" id="IPR036864">
    <property type="entry name" value="Zn2-C6_fun-type_DNA-bd_sf"/>
</dbReference>
<gene>
    <name evidence="6" type="ORF">QYS62_008289</name>
</gene>
<dbReference type="Pfam" id="PF00172">
    <property type="entry name" value="Zn_clus"/>
    <property type="match status" value="1"/>
</dbReference>
<dbReference type="EMBL" id="CP151264">
    <property type="protein sequence ID" value="WZH47147.1"/>
    <property type="molecule type" value="Genomic_DNA"/>
</dbReference>
<sequence>MGRKSKQKSCFACVETKRRCDKRYPSCSRCLDRESVCTYPPLPRRQAQAEAALDVMFGDTWTSVADTNSMALVRDMSQSWLLDPTFSASLDCPSATFLTSSLSDPSSISGPSSSGMAEASARTQALLIHILLALFSSSIERRAKAENLISLLHAWKNQLWESATNDTLLASPVPTLVSSSRTAIGELDPVPGLYRSFILSESIRRTGLICNIATGVYSGLKGSNIQSCGGDMCITTQAKFWEASSSARWEAVARHTDPLFIYTLKGQMLLDRGVDASEVDEFARHLFTIMWGLEKVETWVVRTGDEVSVVY</sequence>
<dbReference type="PANTHER" id="PTHR31069:SF12">
    <property type="entry name" value="TRANSCRIPTION FACTOR DOMAIN-CONTAINING PROTEIN"/>
    <property type="match status" value="1"/>
</dbReference>
<evidence type="ECO:0000256" key="2">
    <source>
        <dbReference type="ARBA" id="ARBA00023125"/>
    </source>
</evidence>
<protein>
    <submittedName>
        <fullName evidence="6">Zn2-C6 fungal-type domain-containing protein</fullName>
    </submittedName>
</protein>
<evidence type="ECO:0000313" key="7">
    <source>
        <dbReference type="Proteomes" id="UP001489902"/>
    </source>
</evidence>
<evidence type="ECO:0000256" key="1">
    <source>
        <dbReference type="ARBA" id="ARBA00023015"/>
    </source>
</evidence>